<evidence type="ECO:0000313" key="7">
    <source>
        <dbReference type="Proteomes" id="UP000198417"/>
    </source>
</evidence>
<proteinExistence type="inferred from homology"/>
<dbReference type="InterPro" id="IPR029052">
    <property type="entry name" value="Metallo-depent_PP-like"/>
</dbReference>
<dbReference type="PANTHER" id="PTHR42988:SF2">
    <property type="entry name" value="CYCLIC NUCLEOTIDE PHOSPHODIESTERASE CBUA0032-RELATED"/>
    <property type="match status" value="1"/>
</dbReference>
<dbReference type="AlphaFoldDB" id="A0A238VFU1"/>
<dbReference type="Gene3D" id="3.60.21.10">
    <property type="match status" value="1"/>
</dbReference>
<keyword evidence="7" id="KW-1185">Reference proteome</keyword>
<reference evidence="6 7" key="1">
    <citation type="submission" date="2017-06" db="EMBL/GenBank/DDBJ databases">
        <authorList>
            <person name="Kim H.J."/>
            <person name="Triplett B.A."/>
        </authorList>
    </citation>
    <scope>NUCLEOTIDE SEQUENCE [LARGE SCALE GENOMIC DNA]</scope>
    <source>
        <strain evidence="6 7">DSM 29052</strain>
    </source>
</reference>
<dbReference type="Pfam" id="PF00149">
    <property type="entry name" value="Metallophos"/>
    <property type="match status" value="1"/>
</dbReference>
<keyword evidence="2" id="KW-0378">Hydrolase</keyword>
<sequence>MLKAIWMSDPHFSHEGDVLGHDPRVRLDSALDHINSNHSDASFCVISGDMVNHGTQVNYEALSQLLEKLDVPLLPMAGNHDDRKLFRKILSLPDSCMDEFIQFSVSTSSGLIVCLDTQKSGSDAGELCGKRLDWLQNLLENTAEVPVYIFMHHPPMAVGLPMQDTDGLIDGDVFLDLVSNYECVKYLFIGHVHRPISGTVRGVPFSTMRSILYQAPAPRPEWNWDTFKPSEEAPNIGIITISDSDVNLQYEQFCLFEEGTRPK</sequence>
<evidence type="ECO:0000256" key="4">
    <source>
        <dbReference type="ARBA" id="ARBA00025742"/>
    </source>
</evidence>
<protein>
    <submittedName>
        <fullName evidence="6">Diethylphosphate phosphodiesterase</fullName>
    </submittedName>
</protein>
<dbReference type="CDD" id="cd07402">
    <property type="entry name" value="MPP_GpdQ"/>
    <property type="match status" value="1"/>
</dbReference>
<feature type="domain" description="Calcineurin-like phosphoesterase" evidence="5">
    <location>
        <begin position="6"/>
        <end position="195"/>
    </location>
</feature>
<dbReference type="InterPro" id="IPR026575">
    <property type="entry name" value="GpdQ/CpdA-like"/>
</dbReference>
<evidence type="ECO:0000259" key="5">
    <source>
        <dbReference type="Pfam" id="PF00149"/>
    </source>
</evidence>
<evidence type="ECO:0000313" key="6">
    <source>
        <dbReference type="EMBL" id="SNR32947.1"/>
    </source>
</evidence>
<dbReference type="GO" id="GO:0046872">
    <property type="term" value="F:metal ion binding"/>
    <property type="evidence" value="ECO:0007669"/>
    <property type="project" value="UniProtKB-KW"/>
</dbReference>
<evidence type="ECO:0000256" key="3">
    <source>
        <dbReference type="ARBA" id="ARBA00023004"/>
    </source>
</evidence>
<dbReference type="SUPFAM" id="SSF56300">
    <property type="entry name" value="Metallo-dependent phosphatases"/>
    <property type="match status" value="1"/>
</dbReference>
<dbReference type="RefSeq" id="WP_089269053.1">
    <property type="nucleotide sequence ID" value="NZ_FZNN01000002.1"/>
</dbReference>
<organism evidence="6 7">
    <name type="scientific">Puniceibacterium sediminis</name>
    <dbReference type="NCBI Taxonomy" id="1608407"/>
    <lineage>
        <taxon>Bacteria</taxon>
        <taxon>Pseudomonadati</taxon>
        <taxon>Pseudomonadota</taxon>
        <taxon>Alphaproteobacteria</taxon>
        <taxon>Rhodobacterales</taxon>
        <taxon>Paracoccaceae</taxon>
        <taxon>Puniceibacterium</taxon>
    </lineage>
</organism>
<dbReference type="GO" id="GO:0004112">
    <property type="term" value="F:cyclic-nucleotide phosphodiesterase activity"/>
    <property type="evidence" value="ECO:0007669"/>
    <property type="project" value="InterPro"/>
</dbReference>
<comment type="similarity">
    <text evidence="4">Belongs to the cyclic nucleotide phosphodiesterase class-III family.</text>
</comment>
<keyword evidence="1" id="KW-0479">Metal-binding</keyword>
<evidence type="ECO:0000256" key="1">
    <source>
        <dbReference type="ARBA" id="ARBA00022723"/>
    </source>
</evidence>
<evidence type="ECO:0000256" key="2">
    <source>
        <dbReference type="ARBA" id="ARBA00022801"/>
    </source>
</evidence>
<accession>A0A238VFU1</accession>
<dbReference type="PANTHER" id="PTHR42988">
    <property type="entry name" value="PHOSPHOHYDROLASE"/>
    <property type="match status" value="1"/>
</dbReference>
<dbReference type="Proteomes" id="UP000198417">
    <property type="component" value="Unassembled WGS sequence"/>
</dbReference>
<dbReference type="OrthoDB" id="651281at2"/>
<keyword evidence="3" id="KW-0408">Iron</keyword>
<dbReference type="InterPro" id="IPR004843">
    <property type="entry name" value="Calcineurin-like_PHP"/>
</dbReference>
<dbReference type="InterPro" id="IPR050884">
    <property type="entry name" value="CNP_phosphodiesterase-III"/>
</dbReference>
<dbReference type="EMBL" id="FZNN01000002">
    <property type="protein sequence ID" value="SNR32947.1"/>
    <property type="molecule type" value="Genomic_DNA"/>
</dbReference>
<name>A0A238VFU1_9RHOB</name>
<gene>
    <name evidence="6" type="ORF">SAMN06265370_10271</name>
</gene>